<protein>
    <submittedName>
        <fullName evidence="2">Uncharacterized protein</fullName>
    </submittedName>
</protein>
<proteinExistence type="predicted"/>
<dbReference type="InterPro" id="IPR009836">
    <property type="entry name" value="GRDP-like"/>
</dbReference>
<feature type="compositionally biased region" description="Basic and acidic residues" evidence="1">
    <location>
        <begin position="503"/>
        <end position="513"/>
    </location>
</feature>
<dbReference type="PANTHER" id="PTHR34365:SF7">
    <property type="entry name" value="GLYCINE-RICH DOMAIN-CONTAINING PROTEIN 1"/>
    <property type="match status" value="1"/>
</dbReference>
<reference evidence="2" key="1">
    <citation type="submission" date="2014-09" db="EMBL/GenBank/DDBJ databases">
        <title>Genome sequence of the luminous mushroom Mycena chlorophos for searching fungal bioluminescence genes.</title>
        <authorList>
            <person name="Tanaka Y."/>
            <person name="Kasuga D."/>
            <person name="Oba Y."/>
            <person name="Hase S."/>
            <person name="Sato K."/>
            <person name="Oba Y."/>
            <person name="Sakakibara Y."/>
        </authorList>
    </citation>
    <scope>NUCLEOTIDE SEQUENCE</scope>
</reference>
<evidence type="ECO:0000313" key="2">
    <source>
        <dbReference type="EMBL" id="GAT52112.1"/>
    </source>
</evidence>
<dbReference type="Proteomes" id="UP000815677">
    <property type="component" value="Unassembled WGS sequence"/>
</dbReference>
<dbReference type="EMBL" id="DF847569">
    <property type="protein sequence ID" value="GAT52112.1"/>
    <property type="molecule type" value="Genomic_DNA"/>
</dbReference>
<gene>
    <name evidence="2" type="ORF">MCHLO_09195</name>
</gene>
<name>A0ABQ0LLY5_MYCCL</name>
<dbReference type="PANTHER" id="PTHR34365">
    <property type="entry name" value="ENOLASE (DUF1399)"/>
    <property type="match status" value="1"/>
</dbReference>
<evidence type="ECO:0000256" key="1">
    <source>
        <dbReference type="SAM" id="MobiDB-lite"/>
    </source>
</evidence>
<keyword evidence="3" id="KW-1185">Reference proteome</keyword>
<sequence length="760" mass="80606">MPPADTDTTSLALVSPPSYTPLAKFRVGSKETKAFVTVNQLKDHLALLHALAELRLRVENTSAEDLGIEYFPPENEKSRRWSVFVGFAVERFERWCLALQPSDVKNGIAAIFPPLDVLMVWHTYLLNPGWHAEDCIRIPALKGLWTAGKALGASLGMGFGQLLDAIPSPSDTNVRSWIQLTGTPFDAFEAIRSMCAAEKQVECPKCGALNFTPYLCADGTGYLQVKFTRVCSNPTIDCFFNITHTALAMAKLARDIAAPDFGEPQDVLAGTLYTPGNTKNLQHGQDIKDRLIYTREITGKRPLGSLAPGADTVTAQEIMRLSKWLFSALKGKMSNVLREDPRVLQRILNAYTDGRIFSVELVSAVLRQAGFVRKMYELDWTKPGAFDNLEDEVALWHVIARYHAFLDLMVNSPRVFLVPTLDIDLAWHTHQLRSYEYYYDTKNHVRVFVDHDDKVESTSLSNSFDGTSAAWKKRYGQQYTYCGCPLPGNSVGQRLSSFMGLGGHDHSKGDGKGKNPSYLHPPASAKSLSATHPSAHNAIFPPTAETAAAAAQAKPEPAAQNLKVPEYKTLRLKRSGKDLANASTCVQDPAFLVPVPLFVDPARTANCAAVSGSLMSGERGGCTAGAPACRSNFVNTLPTLSFNTNAHQARANRTKIAGAWQTRTASGTDGLIGLGAATAVNAIANCGAAGNVTCGGMASVWGGWGGAAPVASSGGAGGGGVTWGSGGVVSSCGGGAASSCGGGTSGGGGGGCGGGAGPSG</sequence>
<organism evidence="2 3">
    <name type="scientific">Mycena chlorophos</name>
    <name type="common">Agaric fungus</name>
    <name type="synonym">Agaricus chlorophos</name>
    <dbReference type="NCBI Taxonomy" id="658473"/>
    <lineage>
        <taxon>Eukaryota</taxon>
        <taxon>Fungi</taxon>
        <taxon>Dikarya</taxon>
        <taxon>Basidiomycota</taxon>
        <taxon>Agaricomycotina</taxon>
        <taxon>Agaricomycetes</taxon>
        <taxon>Agaricomycetidae</taxon>
        <taxon>Agaricales</taxon>
        <taxon>Marasmiineae</taxon>
        <taxon>Mycenaceae</taxon>
        <taxon>Mycena</taxon>
    </lineage>
</organism>
<feature type="region of interest" description="Disordered" evidence="1">
    <location>
        <begin position="499"/>
        <end position="538"/>
    </location>
</feature>
<dbReference type="Pfam" id="PF07173">
    <property type="entry name" value="GRDP-like"/>
    <property type="match status" value="1"/>
</dbReference>
<accession>A0ABQ0LLY5</accession>
<evidence type="ECO:0000313" key="3">
    <source>
        <dbReference type="Proteomes" id="UP000815677"/>
    </source>
</evidence>